<dbReference type="InterPro" id="IPR003660">
    <property type="entry name" value="HAMP_dom"/>
</dbReference>
<dbReference type="SMART" id="SM00304">
    <property type="entry name" value="HAMP"/>
    <property type="match status" value="1"/>
</dbReference>
<dbReference type="SMART" id="SM00267">
    <property type="entry name" value="GGDEF"/>
    <property type="match status" value="1"/>
</dbReference>
<dbReference type="Pfam" id="PF17152">
    <property type="entry name" value="CHASE8"/>
    <property type="match status" value="1"/>
</dbReference>
<evidence type="ECO:0000259" key="5">
    <source>
        <dbReference type="PROSITE" id="PS50887"/>
    </source>
</evidence>
<sequence length="658" mass="74362">MNSLSLRFKLILPIFFLMSSIFCIAQWFSFQKDIEQKEESLIERVHVLSKGVSYNLQAAILFDDQLIAQEILSAFAVDDDVVRVKLFDQENQLFALYEKVGSDAPIPNEILRKKALQNEYAISDQYIYLTVPIEIEGLTVASLSVTVSAKSLREIYETALNDALFFFTVLTLSGIALYQLVQNLIVKPVYSLNHAMKAYIENRERNVDIDCKSTDEIGDLVSAFNTMLDTIEAHEEQDRNTLAKLEQEKSFANEVVDTVQHGLIVVNSNGEIIMSNGEASRVFHHSSLGLLGQNIIDILQVENDSIIDSALNEHKQLDEELIVRQNGNNTQQLLRVSSRPLSRPDQTLFAIEDVTEIEVALRRQRLAAGVFENSQDGIILLNHQGVITVINPKVTQLLGYSNEDVMNKPIDEVLAWNQFSSLLPSIEQSLEEFGQWQGEVWERHTDGHLVPLFAKVNRIAKSDLSKGQDMVIIISDLSNVKEMERLEYLAHHDSLTGLANRSKLYRVLNDIIAENQVSFRPFSLLYLDLDGFKQINDTYGHSAGDEVLKQVSERLLSQVRSQDLVARLSGDEFVIVINPSERESVELMSQRLIKLIEQDIQYKQHSVNVGASIGVYFIDSNEDSLDAMIKMADNAMYKAKNLGKGQFVLIDKSTQELM</sequence>
<keyword evidence="2" id="KW-0812">Transmembrane</keyword>
<evidence type="ECO:0000259" key="3">
    <source>
        <dbReference type="PROSITE" id="PS50112"/>
    </source>
</evidence>
<dbReference type="InterPro" id="IPR043128">
    <property type="entry name" value="Rev_trsase/Diguanyl_cyclase"/>
</dbReference>
<dbReference type="Gene3D" id="3.30.450.20">
    <property type="entry name" value="PAS domain"/>
    <property type="match status" value="2"/>
</dbReference>
<gene>
    <name evidence="6" type="ORF">C1N32_17065</name>
</gene>
<dbReference type="PANTHER" id="PTHR44757:SF2">
    <property type="entry name" value="BIOFILM ARCHITECTURE MAINTENANCE PROTEIN MBAA"/>
    <property type="match status" value="1"/>
</dbReference>
<feature type="domain" description="PAS" evidence="3">
    <location>
        <begin position="248"/>
        <end position="320"/>
    </location>
</feature>
<dbReference type="InterPro" id="IPR033417">
    <property type="entry name" value="CHASE8"/>
</dbReference>
<protein>
    <submittedName>
        <fullName evidence="6">Sensor domain-containing diguanylate cyclase</fullName>
    </submittedName>
</protein>
<evidence type="ECO:0000313" key="6">
    <source>
        <dbReference type="EMBL" id="PNI03304.1"/>
    </source>
</evidence>
<dbReference type="PANTHER" id="PTHR44757">
    <property type="entry name" value="DIGUANYLATE CYCLASE DGCP"/>
    <property type="match status" value="1"/>
</dbReference>
<dbReference type="Pfam" id="PF00990">
    <property type="entry name" value="GGDEF"/>
    <property type="match status" value="1"/>
</dbReference>
<dbReference type="InterPro" id="IPR013767">
    <property type="entry name" value="PAS_fold"/>
</dbReference>
<keyword evidence="2" id="KW-1133">Transmembrane helix</keyword>
<dbReference type="RefSeq" id="WP_102966878.1">
    <property type="nucleotide sequence ID" value="NZ_POSK01000012.1"/>
</dbReference>
<dbReference type="FunFam" id="3.30.70.270:FF:000001">
    <property type="entry name" value="Diguanylate cyclase domain protein"/>
    <property type="match status" value="1"/>
</dbReference>
<dbReference type="Proteomes" id="UP000236449">
    <property type="component" value="Unassembled WGS sequence"/>
</dbReference>
<dbReference type="Pfam" id="PF00989">
    <property type="entry name" value="PAS"/>
    <property type="match status" value="2"/>
</dbReference>
<dbReference type="InterPro" id="IPR029787">
    <property type="entry name" value="Nucleotide_cyclase"/>
</dbReference>
<feature type="transmembrane region" description="Helical" evidence="2">
    <location>
        <begin position="163"/>
        <end position="181"/>
    </location>
</feature>
<dbReference type="InterPro" id="IPR052155">
    <property type="entry name" value="Biofilm_reg_signaling"/>
</dbReference>
<dbReference type="NCBIfam" id="TIGR00229">
    <property type="entry name" value="sensory_box"/>
    <property type="match status" value="2"/>
</dbReference>
<dbReference type="AlphaFoldDB" id="A0A2J8HYG6"/>
<dbReference type="PROSITE" id="PS50112">
    <property type="entry name" value="PAS"/>
    <property type="match status" value="2"/>
</dbReference>
<dbReference type="SUPFAM" id="SSF55785">
    <property type="entry name" value="PYP-like sensor domain (PAS domain)"/>
    <property type="match status" value="2"/>
</dbReference>
<evidence type="ECO:0000313" key="7">
    <source>
        <dbReference type="Proteomes" id="UP000236449"/>
    </source>
</evidence>
<feature type="domain" description="HAMP" evidence="4">
    <location>
        <begin position="183"/>
        <end position="236"/>
    </location>
</feature>
<dbReference type="Pfam" id="PF00672">
    <property type="entry name" value="HAMP"/>
    <property type="match status" value="1"/>
</dbReference>
<feature type="domain" description="GGDEF" evidence="5">
    <location>
        <begin position="520"/>
        <end position="652"/>
    </location>
</feature>
<dbReference type="SMART" id="SM00091">
    <property type="entry name" value="PAS"/>
    <property type="match status" value="2"/>
</dbReference>
<dbReference type="GO" id="GO:0016020">
    <property type="term" value="C:membrane"/>
    <property type="evidence" value="ECO:0007669"/>
    <property type="project" value="InterPro"/>
</dbReference>
<dbReference type="InterPro" id="IPR000160">
    <property type="entry name" value="GGDEF_dom"/>
</dbReference>
<dbReference type="SUPFAM" id="SSF158472">
    <property type="entry name" value="HAMP domain-like"/>
    <property type="match status" value="1"/>
</dbReference>
<feature type="domain" description="PAS" evidence="3">
    <location>
        <begin position="363"/>
        <end position="433"/>
    </location>
</feature>
<dbReference type="PROSITE" id="PS50885">
    <property type="entry name" value="HAMP"/>
    <property type="match status" value="1"/>
</dbReference>
<evidence type="ECO:0000259" key="4">
    <source>
        <dbReference type="PROSITE" id="PS50885"/>
    </source>
</evidence>
<evidence type="ECO:0000256" key="2">
    <source>
        <dbReference type="SAM" id="Phobius"/>
    </source>
</evidence>
<evidence type="ECO:0000256" key="1">
    <source>
        <dbReference type="ARBA" id="ARBA00001946"/>
    </source>
</evidence>
<dbReference type="CDD" id="cd01949">
    <property type="entry name" value="GGDEF"/>
    <property type="match status" value="1"/>
</dbReference>
<dbReference type="OrthoDB" id="9812260at2"/>
<comment type="caution">
    <text evidence="6">The sequence shown here is derived from an EMBL/GenBank/DDBJ whole genome shotgun (WGS) entry which is preliminary data.</text>
</comment>
<dbReference type="InterPro" id="IPR035965">
    <property type="entry name" value="PAS-like_dom_sf"/>
</dbReference>
<keyword evidence="2" id="KW-0472">Membrane</keyword>
<accession>A0A2J8HYG6</accession>
<dbReference type="CDD" id="cd00130">
    <property type="entry name" value="PAS"/>
    <property type="match status" value="1"/>
</dbReference>
<dbReference type="GO" id="GO:0003824">
    <property type="term" value="F:catalytic activity"/>
    <property type="evidence" value="ECO:0007669"/>
    <property type="project" value="UniProtKB-ARBA"/>
</dbReference>
<dbReference type="NCBIfam" id="TIGR00254">
    <property type="entry name" value="GGDEF"/>
    <property type="match status" value="1"/>
</dbReference>
<dbReference type="GO" id="GO:0007165">
    <property type="term" value="P:signal transduction"/>
    <property type="evidence" value="ECO:0007669"/>
    <property type="project" value="InterPro"/>
</dbReference>
<dbReference type="SUPFAM" id="SSF55073">
    <property type="entry name" value="Nucleotide cyclase"/>
    <property type="match status" value="1"/>
</dbReference>
<reference evidence="6 7" key="1">
    <citation type="submission" date="2018-01" db="EMBL/GenBank/DDBJ databases">
        <title>Draft genome sequences of six Vibrio diazotrophicus strains isolated from deep-sea sediments of the Baltic Sea.</title>
        <authorList>
            <person name="Castillo D."/>
            <person name="Vandieken V."/>
            <person name="Chiang O."/>
            <person name="Middelboe M."/>
        </authorList>
    </citation>
    <scope>NUCLEOTIDE SEQUENCE [LARGE SCALE GENOMIC DNA]</scope>
    <source>
        <strain evidence="6 7">60.27F</strain>
    </source>
</reference>
<dbReference type="EMBL" id="POSK01000012">
    <property type="protein sequence ID" value="PNI03304.1"/>
    <property type="molecule type" value="Genomic_DNA"/>
</dbReference>
<dbReference type="InterPro" id="IPR000014">
    <property type="entry name" value="PAS"/>
</dbReference>
<organism evidence="6 7">
    <name type="scientific">Vibrio diazotrophicus</name>
    <dbReference type="NCBI Taxonomy" id="685"/>
    <lineage>
        <taxon>Bacteria</taxon>
        <taxon>Pseudomonadati</taxon>
        <taxon>Pseudomonadota</taxon>
        <taxon>Gammaproteobacteria</taxon>
        <taxon>Vibrionales</taxon>
        <taxon>Vibrionaceae</taxon>
        <taxon>Vibrio</taxon>
    </lineage>
</organism>
<name>A0A2J8HYG6_VIBDI</name>
<dbReference type="PROSITE" id="PS50887">
    <property type="entry name" value="GGDEF"/>
    <property type="match status" value="1"/>
</dbReference>
<comment type="cofactor">
    <cofactor evidence="1">
        <name>Mg(2+)</name>
        <dbReference type="ChEBI" id="CHEBI:18420"/>
    </cofactor>
</comment>
<proteinExistence type="predicted"/>
<dbReference type="Gene3D" id="3.30.70.270">
    <property type="match status" value="1"/>
</dbReference>
<feature type="transmembrane region" description="Helical" evidence="2">
    <location>
        <begin position="6"/>
        <end position="28"/>
    </location>
</feature>
<dbReference type="Gene3D" id="6.10.340.10">
    <property type="match status" value="1"/>
</dbReference>
<dbReference type="CDD" id="cd06225">
    <property type="entry name" value="HAMP"/>
    <property type="match status" value="1"/>
</dbReference>